<gene>
    <name evidence="4" type="ORF">SAMN05216259_1245</name>
</gene>
<dbReference type="EMBL" id="FNIE01000024">
    <property type="protein sequence ID" value="SDP32878.1"/>
    <property type="molecule type" value="Genomic_DNA"/>
</dbReference>
<sequence>MSQQTDTRRIALVTGANRGLGRSTALKLAADGVDSIITYRSHEDEAKAVVAEIEALGGTAYALRLDTGRIEDFPAFTDEVRRVLKEGWNRDTFDHLVNNAGHSGNASIESTTVEEFDDLVAVHFRGVFFLTQALLPLIADGGRVVNVSTGLTRFTSPGKAVYGAVKGAIEVFTRYLAVELGPRGITVNTVAPGPVATDFSGGLVRDTPQVQEVLGGLTALGRVGQPDDIGDAVSLVVAPEAGWINGQRIEASGGIHL</sequence>
<dbReference type="InterPro" id="IPR036291">
    <property type="entry name" value="NAD(P)-bd_dom_sf"/>
</dbReference>
<evidence type="ECO:0000259" key="3">
    <source>
        <dbReference type="SMART" id="SM00822"/>
    </source>
</evidence>
<dbReference type="InterPro" id="IPR057326">
    <property type="entry name" value="KR_dom"/>
</dbReference>
<dbReference type="PRINTS" id="PR00081">
    <property type="entry name" value="GDHRDH"/>
</dbReference>
<protein>
    <submittedName>
        <fullName evidence="4">NAD(P)-dependent dehydrogenase, short-chain alcohol dehydrogenase family</fullName>
    </submittedName>
</protein>
<comment type="similarity">
    <text evidence="1">Belongs to the short-chain dehydrogenases/reductases (SDR) family.</text>
</comment>
<keyword evidence="2" id="KW-0560">Oxidoreductase</keyword>
<organism evidence="4 5">
    <name type="scientific">Actinacidiphila guanduensis</name>
    <dbReference type="NCBI Taxonomy" id="310781"/>
    <lineage>
        <taxon>Bacteria</taxon>
        <taxon>Bacillati</taxon>
        <taxon>Actinomycetota</taxon>
        <taxon>Actinomycetes</taxon>
        <taxon>Kitasatosporales</taxon>
        <taxon>Streptomycetaceae</taxon>
        <taxon>Actinacidiphila</taxon>
    </lineage>
</organism>
<dbReference type="AlphaFoldDB" id="A0A1H0RV65"/>
<dbReference type="STRING" id="310781.SAMN05216259_1245"/>
<dbReference type="PANTHER" id="PTHR43639:SF1">
    <property type="entry name" value="SHORT-CHAIN DEHYDROGENASE_REDUCTASE FAMILY PROTEIN"/>
    <property type="match status" value="1"/>
</dbReference>
<dbReference type="Pfam" id="PF13561">
    <property type="entry name" value="adh_short_C2"/>
    <property type="match status" value="1"/>
</dbReference>
<evidence type="ECO:0000256" key="1">
    <source>
        <dbReference type="ARBA" id="ARBA00006484"/>
    </source>
</evidence>
<dbReference type="SMART" id="SM00822">
    <property type="entry name" value="PKS_KR"/>
    <property type="match status" value="1"/>
</dbReference>
<dbReference type="Gene3D" id="3.40.50.720">
    <property type="entry name" value="NAD(P)-binding Rossmann-like Domain"/>
    <property type="match status" value="1"/>
</dbReference>
<dbReference type="InterPro" id="IPR002347">
    <property type="entry name" value="SDR_fam"/>
</dbReference>
<feature type="domain" description="Ketoreductase" evidence="3">
    <location>
        <begin position="9"/>
        <end position="193"/>
    </location>
</feature>
<evidence type="ECO:0000313" key="5">
    <source>
        <dbReference type="Proteomes" id="UP000199341"/>
    </source>
</evidence>
<keyword evidence="5" id="KW-1185">Reference proteome</keyword>
<dbReference type="PRINTS" id="PR00080">
    <property type="entry name" value="SDRFAMILY"/>
</dbReference>
<reference evidence="4 5" key="1">
    <citation type="submission" date="2016-10" db="EMBL/GenBank/DDBJ databases">
        <authorList>
            <person name="de Groot N.N."/>
        </authorList>
    </citation>
    <scope>NUCLEOTIDE SEQUENCE [LARGE SCALE GENOMIC DNA]</scope>
    <source>
        <strain evidence="4 5">CGMCC 4.2022</strain>
    </source>
</reference>
<dbReference type="OrthoDB" id="3571370at2"/>
<dbReference type="Proteomes" id="UP000199341">
    <property type="component" value="Unassembled WGS sequence"/>
</dbReference>
<dbReference type="SUPFAM" id="SSF51735">
    <property type="entry name" value="NAD(P)-binding Rossmann-fold domains"/>
    <property type="match status" value="1"/>
</dbReference>
<evidence type="ECO:0000256" key="2">
    <source>
        <dbReference type="ARBA" id="ARBA00023002"/>
    </source>
</evidence>
<name>A0A1H0RV65_9ACTN</name>
<proteinExistence type="inferred from homology"/>
<evidence type="ECO:0000313" key="4">
    <source>
        <dbReference type="EMBL" id="SDP32878.1"/>
    </source>
</evidence>
<dbReference type="RefSeq" id="WP_093788274.1">
    <property type="nucleotide sequence ID" value="NZ_FNIE01000024.1"/>
</dbReference>
<dbReference type="PANTHER" id="PTHR43639">
    <property type="entry name" value="OXIDOREDUCTASE, SHORT-CHAIN DEHYDROGENASE/REDUCTASE FAMILY (AFU_ORTHOLOGUE AFUA_5G02870)"/>
    <property type="match status" value="1"/>
</dbReference>
<dbReference type="GO" id="GO:0016491">
    <property type="term" value="F:oxidoreductase activity"/>
    <property type="evidence" value="ECO:0007669"/>
    <property type="project" value="UniProtKB-KW"/>
</dbReference>
<accession>A0A1H0RV65</accession>